<proteinExistence type="predicted"/>
<evidence type="ECO:0000313" key="1">
    <source>
        <dbReference type="EMBL" id="KAI3740448.1"/>
    </source>
</evidence>
<protein>
    <submittedName>
        <fullName evidence="1">Uncharacterized protein</fullName>
    </submittedName>
</protein>
<accession>A0ACB9D221</accession>
<reference evidence="1 2" key="2">
    <citation type="journal article" date="2022" name="Mol. Ecol. Resour.">
        <title>The genomes of chicory, endive, great burdock and yacon provide insights into Asteraceae paleo-polyploidization history and plant inulin production.</title>
        <authorList>
            <person name="Fan W."/>
            <person name="Wang S."/>
            <person name="Wang H."/>
            <person name="Wang A."/>
            <person name="Jiang F."/>
            <person name="Liu H."/>
            <person name="Zhao H."/>
            <person name="Xu D."/>
            <person name="Zhang Y."/>
        </authorList>
    </citation>
    <scope>NUCLEOTIDE SEQUENCE [LARGE SCALE GENOMIC DNA]</scope>
    <source>
        <strain evidence="2">cv. Punajuju</strain>
        <tissue evidence="1">Leaves</tissue>
    </source>
</reference>
<gene>
    <name evidence="1" type="ORF">L2E82_30877</name>
</gene>
<dbReference type="EMBL" id="CM042013">
    <property type="protein sequence ID" value="KAI3740448.1"/>
    <property type="molecule type" value="Genomic_DNA"/>
</dbReference>
<sequence>MFDWDGEELANIIWGKTGENEDHIVPYPDETYEKPPDFPRSNATKLDLEHTDEKAQIDNGSQNFDNQTDDVDYGWANVESFNDLDRILSNNDLVYENTNILSIESPNLQLGDCENKSGFIKDENTNLEKMERSEGKNEKSASNIVRRIPIRAVSGAMPGGIGIGVGIGIGKIGEQISSSKARNHETYNHFIDGYKITGDKKPLGSSSLMPLRMTPQEKIEKLRKRQQMRALLAINKQQQEFRNQPSCNSYSNESQIDESLSTLISPREWSDSDTRHMMMNTSSLEDTVLHQLKNVISTLGVQIRLCIRDSLFRLAQSALKRQCDTVSSNDPNVVTKERLASTKSSATTSEGETKTNPIDRIVAHLIFHRPPELSGELVHSLESSSSGNLQG</sequence>
<reference evidence="2" key="1">
    <citation type="journal article" date="2022" name="Mol. Ecol. Resour.">
        <title>The genomes of chicory, endive, great burdock and yacon provide insights into Asteraceae palaeo-polyploidization history and plant inulin production.</title>
        <authorList>
            <person name="Fan W."/>
            <person name="Wang S."/>
            <person name="Wang H."/>
            <person name="Wang A."/>
            <person name="Jiang F."/>
            <person name="Liu H."/>
            <person name="Zhao H."/>
            <person name="Xu D."/>
            <person name="Zhang Y."/>
        </authorList>
    </citation>
    <scope>NUCLEOTIDE SEQUENCE [LARGE SCALE GENOMIC DNA]</scope>
    <source>
        <strain evidence="2">cv. Punajuju</strain>
    </source>
</reference>
<dbReference type="Proteomes" id="UP001055811">
    <property type="component" value="Linkage Group LG05"/>
</dbReference>
<name>A0ACB9D221_CICIN</name>
<evidence type="ECO:0000313" key="2">
    <source>
        <dbReference type="Proteomes" id="UP001055811"/>
    </source>
</evidence>
<keyword evidence="2" id="KW-1185">Reference proteome</keyword>
<organism evidence="1 2">
    <name type="scientific">Cichorium intybus</name>
    <name type="common">Chicory</name>
    <dbReference type="NCBI Taxonomy" id="13427"/>
    <lineage>
        <taxon>Eukaryota</taxon>
        <taxon>Viridiplantae</taxon>
        <taxon>Streptophyta</taxon>
        <taxon>Embryophyta</taxon>
        <taxon>Tracheophyta</taxon>
        <taxon>Spermatophyta</taxon>
        <taxon>Magnoliopsida</taxon>
        <taxon>eudicotyledons</taxon>
        <taxon>Gunneridae</taxon>
        <taxon>Pentapetalae</taxon>
        <taxon>asterids</taxon>
        <taxon>campanulids</taxon>
        <taxon>Asterales</taxon>
        <taxon>Asteraceae</taxon>
        <taxon>Cichorioideae</taxon>
        <taxon>Cichorieae</taxon>
        <taxon>Cichoriinae</taxon>
        <taxon>Cichorium</taxon>
    </lineage>
</organism>
<comment type="caution">
    <text evidence="1">The sequence shown here is derived from an EMBL/GenBank/DDBJ whole genome shotgun (WGS) entry which is preliminary data.</text>
</comment>